<dbReference type="Gene3D" id="3.90.1200.10">
    <property type="match status" value="1"/>
</dbReference>
<dbReference type="AlphaFoldDB" id="A0A0M7ARL3"/>
<dbReference type="InterPro" id="IPR002575">
    <property type="entry name" value="Aminoglycoside_PTrfase"/>
</dbReference>
<evidence type="ECO:0000313" key="3">
    <source>
        <dbReference type="Proteomes" id="UP000053235"/>
    </source>
</evidence>
<protein>
    <submittedName>
        <fullName evidence="2">Thiamine kinase</fullName>
    </submittedName>
</protein>
<dbReference type="GO" id="GO:0016301">
    <property type="term" value="F:kinase activity"/>
    <property type="evidence" value="ECO:0007669"/>
    <property type="project" value="UniProtKB-KW"/>
</dbReference>
<dbReference type="STRING" id="388408.LAX5112_04739"/>
<dbReference type="Gene3D" id="3.30.200.20">
    <property type="entry name" value="Phosphorylase Kinase, domain 1"/>
    <property type="match status" value="1"/>
</dbReference>
<name>A0A0M7ARL3_9HYPH</name>
<dbReference type="RefSeq" id="WP_186009152.1">
    <property type="nucleotide sequence ID" value="NZ_CXWD01000029.1"/>
</dbReference>
<dbReference type="InterPro" id="IPR052077">
    <property type="entry name" value="CcrZ_PhaseVar_Mediator"/>
</dbReference>
<dbReference type="SUPFAM" id="SSF56112">
    <property type="entry name" value="Protein kinase-like (PK-like)"/>
    <property type="match status" value="1"/>
</dbReference>
<dbReference type="PANTHER" id="PTHR40086:SF1">
    <property type="entry name" value="CELL CYCLE REGULATOR CCRZ"/>
    <property type="match status" value="1"/>
</dbReference>
<dbReference type="CDD" id="cd05151">
    <property type="entry name" value="ChoK-like"/>
    <property type="match status" value="1"/>
</dbReference>
<dbReference type="Pfam" id="PF01636">
    <property type="entry name" value="APH"/>
    <property type="match status" value="1"/>
</dbReference>
<organism evidence="2 3">
    <name type="scientific">Roseibium alexandrii</name>
    <dbReference type="NCBI Taxonomy" id="388408"/>
    <lineage>
        <taxon>Bacteria</taxon>
        <taxon>Pseudomonadati</taxon>
        <taxon>Pseudomonadota</taxon>
        <taxon>Alphaproteobacteria</taxon>
        <taxon>Hyphomicrobiales</taxon>
        <taxon>Stappiaceae</taxon>
        <taxon>Roseibium</taxon>
    </lineage>
</organism>
<sequence>MQSNPDLRAVLGEVLSAERKDGLSNQVLRITAQKGVFFLRIGQAGSEALVDRFAESHNLQLAADLGVAVPPVFMDPDSGLLLTRALETRLAGKTDFPDKLGQELARLHKSKLRFEGEINPHKTYAALRKRISEALDSYPEMSLSKDVSAIVPKLDRLMADVGVQNQPVLVPSHGDLSEGNCLLANNRLWLIDWEFSGMADPCWDLAYAIQEIGFDADDERRFLNAYESGQHRNIDRAALEVMKARCDAISALWAVVQLIDRRDPATFGPFALERAARALKQKPV</sequence>
<evidence type="ECO:0000259" key="1">
    <source>
        <dbReference type="Pfam" id="PF01636"/>
    </source>
</evidence>
<dbReference type="Proteomes" id="UP000053235">
    <property type="component" value="Unassembled WGS sequence"/>
</dbReference>
<evidence type="ECO:0000313" key="2">
    <source>
        <dbReference type="EMBL" id="CTQ76890.1"/>
    </source>
</evidence>
<keyword evidence="3" id="KW-1185">Reference proteome</keyword>
<feature type="domain" description="Aminoglycoside phosphotransferase" evidence="1">
    <location>
        <begin position="20"/>
        <end position="237"/>
    </location>
</feature>
<accession>A0A0M7ARL3</accession>
<dbReference type="PANTHER" id="PTHR40086">
    <property type="entry name" value="PHOSPHOTRANSFERASE YTMP-RELATED"/>
    <property type="match status" value="1"/>
</dbReference>
<gene>
    <name evidence="2" type="ORF">LAX5112_04739</name>
</gene>
<dbReference type="EMBL" id="CXWD01000029">
    <property type="protein sequence ID" value="CTQ76890.1"/>
    <property type="molecule type" value="Genomic_DNA"/>
</dbReference>
<keyword evidence="2" id="KW-0808">Transferase</keyword>
<reference evidence="3" key="1">
    <citation type="submission" date="2015-07" db="EMBL/GenBank/DDBJ databases">
        <authorList>
            <person name="Rodrigo-Torres Lidia"/>
            <person name="Arahal R.David."/>
        </authorList>
    </citation>
    <scope>NUCLEOTIDE SEQUENCE [LARGE SCALE GENOMIC DNA]</scope>
    <source>
        <strain evidence="3">CECT 5112</strain>
    </source>
</reference>
<proteinExistence type="predicted"/>
<dbReference type="InterPro" id="IPR011009">
    <property type="entry name" value="Kinase-like_dom_sf"/>
</dbReference>
<keyword evidence="2" id="KW-0418">Kinase</keyword>